<organism evidence="1 2">
    <name type="scientific">Enterocloster clostridioformis</name>
    <dbReference type="NCBI Taxonomy" id="1531"/>
    <lineage>
        <taxon>Bacteria</taxon>
        <taxon>Bacillati</taxon>
        <taxon>Bacillota</taxon>
        <taxon>Clostridia</taxon>
        <taxon>Lachnospirales</taxon>
        <taxon>Lachnospiraceae</taxon>
        <taxon>Enterocloster</taxon>
    </lineage>
</organism>
<dbReference type="AlphaFoldDB" id="A0A829WCK9"/>
<name>A0A829WCK9_9FIRM</name>
<dbReference type="RefSeq" id="WP_002588795.1">
    <property type="nucleotide sequence ID" value="NZ_BJLB01000001.1"/>
</dbReference>
<evidence type="ECO:0000313" key="1">
    <source>
        <dbReference type="EMBL" id="GEA37684.1"/>
    </source>
</evidence>
<accession>A0A829WCK9</accession>
<protein>
    <submittedName>
        <fullName evidence="1">Uncharacterized protein</fullName>
    </submittedName>
</protein>
<gene>
    <name evidence="1" type="ORF">Ccl03g_33970</name>
</gene>
<dbReference type="EMBL" id="BJLB01000001">
    <property type="protein sequence ID" value="GEA37684.1"/>
    <property type="molecule type" value="Genomic_DNA"/>
</dbReference>
<dbReference type="Proteomes" id="UP000315200">
    <property type="component" value="Unassembled WGS sequence"/>
</dbReference>
<evidence type="ECO:0000313" key="2">
    <source>
        <dbReference type="Proteomes" id="UP000315200"/>
    </source>
</evidence>
<proteinExistence type="predicted"/>
<sequence>MYNITFNNNRVLKIYDSQENKSTQTLIIRINPSDYLFSDINNLFDNLTKNDLKRIIKTTPSASYITTYENYTDIVSRSIDKVTILVEKAEEIPSFDEDGQDITASIVTNEPQEIELIVVVLKYEDPTKVIVEQLNQQINPTIDVETCSLDDLKMFVQKKNSDSLEIFLENNPLLYTDGKYYGVSKVDRDEMSQQYLAYQLNKTINPNAEDIVKWHSKGTKCTPMSVSDFSTLALAVYAYTEPYYEEMQTIKESIMSASTKDEVLSIKIFNKVL</sequence>
<reference evidence="1 2" key="1">
    <citation type="submission" date="2019-06" db="EMBL/GenBank/DDBJ databases">
        <title>Draft genome sequence of [Clostridium] clostridioforme NBRC 113352.</title>
        <authorList>
            <person name="Miura T."/>
            <person name="Furukawa M."/>
            <person name="Shimamura M."/>
            <person name="Ohyama Y."/>
            <person name="Yamazoe A."/>
            <person name="Kawasaki H."/>
        </authorList>
    </citation>
    <scope>NUCLEOTIDE SEQUENCE [LARGE SCALE GENOMIC DNA]</scope>
    <source>
        <strain evidence="1 2">NBRC 113352</strain>
    </source>
</reference>
<comment type="caution">
    <text evidence="1">The sequence shown here is derived from an EMBL/GenBank/DDBJ whole genome shotgun (WGS) entry which is preliminary data.</text>
</comment>